<reference evidence="3" key="1">
    <citation type="journal article" date="2009" name="Genome Res.">
        <title>Comparative genomic analyses of the human fungal pathogens Coccidioides and their relatives.</title>
        <authorList>
            <person name="Sharpton T.J."/>
            <person name="Stajich J.E."/>
            <person name="Rounsley S.D."/>
            <person name="Gardner M.J."/>
            <person name="Wortman J.R."/>
            <person name="Jordar V.S."/>
            <person name="Maiti R."/>
            <person name="Kodira C.D."/>
            <person name="Neafsey D.E."/>
            <person name="Zeng Q."/>
            <person name="Hung C.-Y."/>
            <person name="McMahan C."/>
            <person name="Muszewska A."/>
            <person name="Grynberg M."/>
            <person name="Mandel M.A."/>
            <person name="Kellner E.M."/>
            <person name="Barker B.M."/>
            <person name="Galgiani J.N."/>
            <person name="Orbach M.J."/>
            <person name="Kirkland T.N."/>
            <person name="Cole G.T."/>
            <person name="Henn M.R."/>
            <person name="Birren B.W."/>
            <person name="Taylor J.W."/>
        </authorList>
    </citation>
    <scope>NUCLEOTIDE SEQUENCE [LARGE SCALE GENOMIC DNA]</scope>
    <source>
        <strain evidence="3">UAMH 1704</strain>
    </source>
</reference>
<dbReference type="eggNOG" id="ENOG502SJK3">
    <property type="taxonomic scope" value="Eukaryota"/>
</dbReference>
<feature type="transmembrane region" description="Helical" evidence="1">
    <location>
        <begin position="558"/>
        <end position="579"/>
    </location>
</feature>
<name>C4JP91_UNCRE</name>
<organism evidence="2 3">
    <name type="scientific">Uncinocarpus reesii (strain UAMH 1704)</name>
    <dbReference type="NCBI Taxonomy" id="336963"/>
    <lineage>
        <taxon>Eukaryota</taxon>
        <taxon>Fungi</taxon>
        <taxon>Dikarya</taxon>
        <taxon>Ascomycota</taxon>
        <taxon>Pezizomycotina</taxon>
        <taxon>Eurotiomycetes</taxon>
        <taxon>Eurotiomycetidae</taxon>
        <taxon>Onygenales</taxon>
        <taxon>Onygenaceae</taxon>
        <taxon>Uncinocarpus</taxon>
    </lineage>
</organism>
<dbReference type="VEuPathDB" id="FungiDB:UREG_04473"/>
<sequence length="828" mass="92891">MPRLTRQSTYLSYHGATTPGAGPNPSIDSNYAARNWNFNFSLPEIQKILRKHKVFTVAEGYEMHNLPKFHDLTAYGISEDDELKLWEEEVRRLLDAADMDNPLTLNNGAYRNIDALLGSVDQDGYSKLDRLSMQIVQALSVCVHDSQLLLIEFCPELANFKFFEIGEQKLRNEFDVHERKERYHSSLRLEEGNEECYHALVDYITAVLIRVLLRSAEGPYWQHNCIASVAKHAAKLKVIAFDLAGAISTSLQAASEVRHRMLRQKDSPSMVMPDGDDKESPFERRRKALQGDRSNASLKYFHQIHVFEQSIFALLDAISVNLGSAKRSGLPVDVFEASALIYETYVNGRLTLLCGGRDGSIGITSNPLEIRCATTIFEVCRETLRPLQRSQQTAAADTQFTEIQWKWTDLGQDGNLKGSDSGKILFYNMDSLITALVPFLMMDGKIAFLLNTFLTGASFYTDPTEPVRPFAEIRFIAAFSIRTSAYREKRSGLISETGVCSVPNTPMWARVVATSHCYSPEDKLRRDREKAMERVKEGMDAMSQWTMDEKSIIVPSAWYSWSVLSVCGVLVAGGLAIGLSVETRIRGVDPFNIAIFCWALAGFVMVVAKSVRVENWPWRDFLLGQVVCRSITELHAVTGADAQLILALLLRFESRIQLHTRGPFHTVFSRKADDGFSIDEPMKTSTLIDGGLVFVRVQSLAGPALVSISAGYLGCYNEVAHQGSTEEGSKPICRDLNEVGRWERGSDGLPLLIIFFMFLATTISMASHFFVRVLIVFMASKPTETAKKMLSDPVTTVEDIDYDDLAWDVSDLLFEAWKTSKLLDKTRL</sequence>
<dbReference type="AlphaFoldDB" id="C4JP91"/>
<keyword evidence="1" id="KW-0812">Transmembrane</keyword>
<keyword evidence="3" id="KW-1185">Reference proteome</keyword>
<keyword evidence="1" id="KW-1133">Transmembrane helix</keyword>
<evidence type="ECO:0000313" key="3">
    <source>
        <dbReference type="Proteomes" id="UP000002058"/>
    </source>
</evidence>
<gene>
    <name evidence="2" type="ORF">UREG_04473</name>
</gene>
<dbReference type="HOGENOM" id="CLU_013814_0_0_1"/>
<feature type="transmembrane region" description="Helical" evidence="1">
    <location>
        <begin position="751"/>
        <end position="779"/>
    </location>
</feature>
<dbReference type="STRING" id="336963.C4JP91"/>
<dbReference type="OrthoDB" id="5419219at2759"/>
<dbReference type="InParanoid" id="C4JP91"/>
<dbReference type="KEGG" id="ure:UREG_04473"/>
<dbReference type="Proteomes" id="UP000002058">
    <property type="component" value="Unassembled WGS sequence"/>
</dbReference>
<dbReference type="GeneID" id="8442337"/>
<proteinExistence type="predicted"/>
<dbReference type="EMBL" id="CH476616">
    <property type="protein sequence ID" value="EEP79627.1"/>
    <property type="molecule type" value="Genomic_DNA"/>
</dbReference>
<evidence type="ECO:0000313" key="2">
    <source>
        <dbReference type="EMBL" id="EEP79627.1"/>
    </source>
</evidence>
<protein>
    <submittedName>
        <fullName evidence="2">Uncharacterized protein</fullName>
    </submittedName>
</protein>
<dbReference type="OMA" id="FCWALAG"/>
<dbReference type="RefSeq" id="XP_002544956.1">
    <property type="nucleotide sequence ID" value="XM_002544910.1"/>
</dbReference>
<accession>C4JP91</accession>
<feature type="transmembrane region" description="Helical" evidence="1">
    <location>
        <begin position="591"/>
        <end position="611"/>
    </location>
</feature>
<evidence type="ECO:0000256" key="1">
    <source>
        <dbReference type="SAM" id="Phobius"/>
    </source>
</evidence>
<keyword evidence="1" id="KW-0472">Membrane</keyword>